<dbReference type="Pfam" id="PF01557">
    <property type="entry name" value="FAA_hydrolase"/>
    <property type="match status" value="1"/>
</dbReference>
<comment type="caution">
    <text evidence="4">The sequence shown here is derived from an EMBL/GenBank/DDBJ whole genome shotgun (WGS) entry which is preliminary data.</text>
</comment>
<comment type="similarity">
    <text evidence="1">Belongs to the FAH family.</text>
</comment>
<accession>A0A4R7I0L3</accession>
<dbReference type="PANTHER" id="PTHR42796">
    <property type="entry name" value="FUMARYLACETOACETATE HYDROLASE DOMAIN-CONTAINING PROTEIN 2A-RELATED"/>
    <property type="match status" value="1"/>
</dbReference>
<keyword evidence="5" id="KW-1185">Reference proteome</keyword>
<gene>
    <name evidence="4" type="ORF">BDK89_2664</name>
</gene>
<sequence>MRLATIRTGNGHACVRVDDDQAVEIGHADVGALLADPDWRSVASSADGARHDVDTLDYATLIPNPEKVICVGLNYLDHIAETGRERPSHPTLFPKFARSLTGAYDDVPLPRDDESTSADWEAELGVVIGSPVRRASADEAAAAIAGWTVVNDLSIRDYQRHTTQFMPGKAWEGSTPVGPHLLVAEPGTTADTPSFPISCIVDGVVMQQSNTRELCFGPIDLIEYASTFVTLVPGDLLVTGTPGGVGMARDPQVFLRRGQTLTTVIDGVGECRNRLV</sequence>
<dbReference type="Gene3D" id="3.90.850.10">
    <property type="entry name" value="Fumarylacetoacetase-like, C-terminal domain"/>
    <property type="match status" value="1"/>
</dbReference>
<dbReference type="SUPFAM" id="SSF56529">
    <property type="entry name" value="FAH"/>
    <property type="match status" value="1"/>
</dbReference>
<keyword evidence="4" id="KW-0670">Pyruvate</keyword>
<evidence type="ECO:0000259" key="3">
    <source>
        <dbReference type="Pfam" id="PF01557"/>
    </source>
</evidence>
<dbReference type="PANTHER" id="PTHR42796:SF4">
    <property type="entry name" value="FUMARYLACETOACETATE HYDROLASE DOMAIN-CONTAINING PROTEIN 2A"/>
    <property type="match status" value="1"/>
</dbReference>
<dbReference type="GO" id="GO:0046872">
    <property type="term" value="F:metal ion binding"/>
    <property type="evidence" value="ECO:0007669"/>
    <property type="project" value="UniProtKB-KW"/>
</dbReference>
<dbReference type="Proteomes" id="UP000294558">
    <property type="component" value="Unassembled WGS sequence"/>
</dbReference>
<reference evidence="4 5" key="1">
    <citation type="submission" date="2019-03" db="EMBL/GenBank/DDBJ databases">
        <title>Sequencing the genomes of 1000 actinobacteria strains.</title>
        <authorList>
            <person name="Klenk H.-P."/>
        </authorList>
    </citation>
    <scope>NUCLEOTIDE SEQUENCE [LARGE SCALE GENOMIC DNA]</scope>
    <source>
        <strain evidence="4 5">DSM 18936</strain>
    </source>
</reference>
<dbReference type="AlphaFoldDB" id="A0A4R7I0L3"/>
<dbReference type="InterPro" id="IPR011234">
    <property type="entry name" value="Fumarylacetoacetase-like_C"/>
</dbReference>
<name>A0A4R7I0L3_9ACTN</name>
<dbReference type="InterPro" id="IPR036663">
    <property type="entry name" value="Fumarylacetoacetase_C_sf"/>
</dbReference>
<organism evidence="4 5">
    <name type="scientific">Ilumatobacter fluminis</name>
    <dbReference type="NCBI Taxonomy" id="467091"/>
    <lineage>
        <taxon>Bacteria</taxon>
        <taxon>Bacillati</taxon>
        <taxon>Actinomycetota</taxon>
        <taxon>Acidimicrobiia</taxon>
        <taxon>Acidimicrobiales</taxon>
        <taxon>Ilumatobacteraceae</taxon>
        <taxon>Ilumatobacter</taxon>
    </lineage>
</organism>
<dbReference type="EMBL" id="SOAU01000001">
    <property type="protein sequence ID" value="TDT17062.1"/>
    <property type="molecule type" value="Genomic_DNA"/>
</dbReference>
<dbReference type="RefSeq" id="WP_133869373.1">
    <property type="nucleotide sequence ID" value="NZ_SOAU01000001.1"/>
</dbReference>
<keyword evidence="2" id="KW-0479">Metal-binding</keyword>
<protein>
    <submittedName>
        <fullName evidence="4">Acylpyruvate hydrolase</fullName>
    </submittedName>
</protein>
<feature type="domain" description="Fumarylacetoacetase-like C-terminal" evidence="3">
    <location>
        <begin position="67"/>
        <end position="276"/>
    </location>
</feature>
<dbReference type="InterPro" id="IPR051121">
    <property type="entry name" value="FAH"/>
</dbReference>
<evidence type="ECO:0000256" key="2">
    <source>
        <dbReference type="ARBA" id="ARBA00022723"/>
    </source>
</evidence>
<proteinExistence type="inferred from homology"/>
<evidence type="ECO:0000256" key="1">
    <source>
        <dbReference type="ARBA" id="ARBA00010211"/>
    </source>
</evidence>
<dbReference type="GO" id="GO:0044281">
    <property type="term" value="P:small molecule metabolic process"/>
    <property type="evidence" value="ECO:0007669"/>
    <property type="project" value="UniProtKB-ARBA"/>
</dbReference>
<evidence type="ECO:0000313" key="5">
    <source>
        <dbReference type="Proteomes" id="UP000294558"/>
    </source>
</evidence>
<dbReference type="GO" id="GO:0016787">
    <property type="term" value="F:hydrolase activity"/>
    <property type="evidence" value="ECO:0007669"/>
    <property type="project" value="UniProtKB-KW"/>
</dbReference>
<evidence type="ECO:0000313" key="4">
    <source>
        <dbReference type="EMBL" id="TDT17062.1"/>
    </source>
</evidence>
<keyword evidence="4" id="KW-0378">Hydrolase</keyword>
<dbReference type="OrthoDB" id="9805307at2"/>